<protein>
    <recommendedName>
        <fullName evidence="4">Tetraspanin family protein</fullName>
    </recommendedName>
</protein>
<evidence type="ECO:0000256" key="1">
    <source>
        <dbReference type="SAM" id="Phobius"/>
    </source>
</evidence>
<feature type="transmembrane region" description="Helical" evidence="1">
    <location>
        <begin position="93"/>
        <end position="115"/>
    </location>
</feature>
<dbReference type="Proteomes" id="UP001470230">
    <property type="component" value="Unassembled WGS sequence"/>
</dbReference>
<comment type="caution">
    <text evidence="2">The sequence shown here is derived from an EMBL/GenBank/DDBJ whole genome shotgun (WGS) entry which is preliminary data.</text>
</comment>
<keyword evidence="1" id="KW-0812">Transmembrane</keyword>
<gene>
    <name evidence="2" type="ORF">M9Y10_028800</name>
</gene>
<keyword evidence="3" id="KW-1185">Reference proteome</keyword>
<evidence type="ECO:0000313" key="2">
    <source>
        <dbReference type="EMBL" id="KAK8891587.1"/>
    </source>
</evidence>
<evidence type="ECO:0008006" key="4">
    <source>
        <dbReference type="Google" id="ProtNLM"/>
    </source>
</evidence>
<accession>A0ABR2KMD8</accession>
<keyword evidence="1" id="KW-0472">Membrane</keyword>
<organism evidence="2 3">
    <name type="scientific">Tritrichomonas musculus</name>
    <dbReference type="NCBI Taxonomy" id="1915356"/>
    <lineage>
        <taxon>Eukaryota</taxon>
        <taxon>Metamonada</taxon>
        <taxon>Parabasalia</taxon>
        <taxon>Tritrichomonadida</taxon>
        <taxon>Tritrichomonadidae</taxon>
        <taxon>Tritrichomonas</taxon>
    </lineage>
</organism>
<evidence type="ECO:0000313" key="3">
    <source>
        <dbReference type="Proteomes" id="UP001470230"/>
    </source>
</evidence>
<keyword evidence="1" id="KW-1133">Transmembrane helix</keyword>
<feature type="transmembrane region" description="Helical" evidence="1">
    <location>
        <begin position="56"/>
        <end position="81"/>
    </location>
</feature>
<name>A0ABR2KMD8_9EUKA</name>
<proteinExistence type="predicted"/>
<reference evidence="2 3" key="1">
    <citation type="submission" date="2024-04" db="EMBL/GenBank/DDBJ databases">
        <title>Tritrichomonas musculus Genome.</title>
        <authorList>
            <person name="Alves-Ferreira E."/>
            <person name="Grigg M."/>
            <person name="Lorenzi H."/>
            <person name="Galac M."/>
        </authorList>
    </citation>
    <scope>NUCLEOTIDE SEQUENCE [LARGE SCALE GENOMIC DNA]</scope>
    <source>
        <strain evidence="2 3">EAF2021</strain>
    </source>
</reference>
<dbReference type="EMBL" id="JAPFFF010000004">
    <property type="protein sequence ID" value="KAK8891587.1"/>
    <property type="molecule type" value="Genomic_DNA"/>
</dbReference>
<feature type="transmembrane region" description="Helical" evidence="1">
    <location>
        <begin position="191"/>
        <end position="215"/>
    </location>
</feature>
<feature type="transmembrane region" description="Helical" evidence="1">
    <location>
        <begin position="12"/>
        <end position="36"/>
    </location>
</feature>
<sequence>MGVDEMFSGKKTFTIIAMIVLLVGFIGDLIVPIMWWTRIQPWFSHGLKEGKTVYQCVLACWVLSLIGTILLIVFLILTFFVQSVCDSITGNTIVLVICFIVVGGVSVGCIVSGIYGSTFAVKNPSLEDFMNDDDSAVKNKCYKYLMLGIAGATEWAMKNGKLDDLMKRLEDIGKHLEKNGKPDYSYLCVEVGIPTLVFSIVQVIGLVLFVVDIILSCSSFSRVG</sequence>